<keyword evidence="2" id="KW-1185">Reference proteome</keyword>
<dbReference type="STRING" id="504798.SAMN05421871_102758"/>
<dbReference type="Proteomes" id="UP000199651">
    <property type="component" value="Unassembled WGS sequence"/>
</dbReference>
<sequence length="58" mass="5824">MSAGGLEVVGCDESVALSAMRLTVAGDGVGVSAMGSVLVVRAADAEDLLRAWDTGVTW</sequence>
<proteinExistence type="predicted"/>
<reference evidence="2" key="1">
    <citation type="submission" date="2016-10" db="EMBL/GenBank/DDBJ databases">
        <authorList>
            <person name="Varghese N."/>
            <person name="Submissions S."/>
        </authorList>
    </citation>
    <scope>NUCLEOTIDE SEQUENCE [LARGE SCALE GENOMIC DNA]</scope>
    <source>
        <strain evidence="2">IBRC-M 10655</strain>
    </source>
</reference>
<evidence type="ECO:0000313" key="2">
    <source>
        <dbReference type="Proteomes" id="UP000199651"/>
    </source>
</evidence>
<evidence type="ECO:0000313" key="1">
    <source>
        <dbReference type="EMBL" id="SDO49541.1"/>
    </source>
</evidence>
<name>A0A1H0K1J2_9PSEU</name>
<gene>
    <name evidence="1" type="ORF">SAMN05192558_103291</name>
</gene>
<organism evidence="1 2">
    <name type="scientific">Actinokineospora alba</name>
    <dbReference type="NCBI Taxonomy" id="504798"/>
    <lineage>
        <taxon>Bacteria</taxon>
        <taxon>Bacillati</taxon>
        <taxon>Actinomycetota</taxon>
        <taxon>Actinomycetes</taxon>
        <taxon>Pseudonocardiales</taxon>
        <taxon>Pseudonocardiaceae</taxon>
        <taxon>Actinokineospora</taxon>
    </lineage>
</organism>
<dbReference type="AlphaFoldDB" id="A0A1H0K1J2"/>
<protein>
    <submittedName>
        <fullName evidence="1">Uncharacterized protein</fullName>
    </submittedName>
</protein>
<dbReference type="EMBL" id="FNJB01000003">
    <property type="protein sequence ID" value="SDO49541.1"/>
    <property type="molecule type" value="Genomic_DNA"/>
</dbReference>
<accession>A0A1H0K1J2</accession>